<keyword evidence="10" id="KW-1185">Reference proteome</keyword>
<dbReference type="GO" id="GO:0008993">
    <property type="term" value="F:rhamnulokinase activity"/>
    <property type="evidence" value="ECO:0007669"/>
    <property type="project" value="UniProtKB-EC"/>
</dbReference>
<evidence type="ECO:0000313" key="9">
    <source>
        <dbReference type="EMBL" id="AEF80981.1"/>
    </source>
</evidence>
<accession>F5YFE1</accession>
<evidence type="ECO:0000313" key="10">
    <source>
        <dbReference type="Proteomes" id="UP000009222"/>
    </source>
</evidence>
<dbReference type="OrthoDB" id="9761504at2"/>
<dbReference type="HOGENOM" id="CLU_039395_0_1_12"/>
<dbReference type="EC" id="2.7.1.5" evidence="9"/>
<evidence type="ECO:0000256" key="6">
    <source>
        <dbReference type="ARBA" id="ARBA00023308"/>
    </source>
</evidence>
<dbReference type="Pfam" id="PF02782">
    <property type="entry name" value="FGGY_C"/>
    <property type="match status" value="1"/>
</dbReference>
<dbReference type="InterPro" id="IPR013449">
    <property type="entry name" value="Rhamnulokinase"/>
</dbReference>
<dbReference type="CDD" id="cd07771">
    <property type="entry name" value="ASKHA_NBD_FGGY_RhaB-like"/>
    <property type="match status" value="1"/>
</dbReference>
<feature type="domain" description="Carbohydrate kinase FGGY N-terminal" evidence="7">
    <location>
        <begin position="5"/>
        <end position="243"/>
    </location>
</feature>
<dbReference type="InParanoid" id="F5YFE1"/>
<dbReference type="FunCoup" id="F5YFE1">
    <property type="interactions" value="56"/>
</dbReference>
<evidence type="ECO:0000256" key="4">
    <source>
        <dbReference type="ARBA" id="ARBA00022777"/>
    </source>
</evidence>
<dbReference type="STRING" id="545695.TREAZ_1361"/>
<dbReference type="PANTHER" id="PTHR43095">
    <property type="entry name" value="SUGAR KINASE"/>
    <property type="match status" value="1"/>
</dbReference>
<gene>
    <name evidence="9" type="ordered locus">TREAZ_1361</name>
</gene>
<keyword evidence="3" id="KW-0547">Nucleotide-binding</keyword>
<protein>
    <submittedName>
        <fullName evidence="9">Rhamnulokinase (Rhamnulose kinase)</fullName>
        <ecNumber evidence="9">2.7.1.5</ecNumber>
    </submittedName>
</protein>
<evidence type="ECO:0000256" key="3">
    <source>
        <dbReference type="ARBA" id="ARBA00022741"/>
    </source>
</evidence>
<name>F5YFE1_LEAAZ</name>
<dbReference type="InterPro" id="IPR018484">
    <property type="entry name" value="FGGY_N"/>
</dbReference>
<comment type="similarity">
    <text evidence="1">Belongs to the FGGY kinase family.</text>
</comment>
<sequence>MVNNYYLAIDMGASGGRHILGRVEQGRLVLEEIHRFSNGPQKKDGSLIWDDDLIFREMKAGLRKCSQAGKIPVSVGIDTWGVDYALVDRQGEVIKPVYAYRDARTEPFFKTAIPYEELYKTAGTAFQPFNTIYQVLSDKAAGRLDKAEHLLMLPEYFSQWLAGDLTGKKYNEYTQASNTGLLDAKKKAWAEGIFSGLGLPLGLFKPIKEPPYDIGGLSKAIQDEAGFNARVVMVASHDTASAVATVSSDALYISSGTWSLLGVSGDPVLNDAARLAGYTNEGTHGGKIRFLKNIMGLWIIQSVRHELQDKYSFAELETMARETEKTAKPNWTVDVNLPQFLAPPSMIDALKAEYQRTGQKVPESPGELAYCIYTSLAQCYKVAIDDLEHITGKKYPSVSIIGGGSKDGYLNALTAEYTGKPVNAGPTEATAIGNILLQMKQANDPAVKDGYVELVKNSFDIKTVKGK</sequence>
<dbReference type="SUPFAM" id="SSF53067">
    <property type="entry name" value="Actin-like ATPase domain"/>
    <property type="match status" value="2"/>
</dbReference>
<dbReference type="Pfam" id="PF00370">
    <property type="entry name" value="FGGY_N"/>
    <property type="match status" value="1"/>
</dbReference>
<feature type="domain" description="Carbohydrate kinase FGGY C-terminal" evidence="8">
    <location>
        <begin position="251"/>
        <end position="440"/>
    </location>
</feature>
<evidence type="ECO:0000256" key="2">
    <source>
        <dbReference type="ARBA" id="ARBA00022679"/>
    </source>
</evidence>
<dbReference type="RefSeq" id="WP_015710640.1">
    <property type="nucleotide sequence ID" value="NC_015577.1"/>
</dbReference>
<dbReference type="PANTHER" id="PTHR43095:SF5">
    <property type="entry name" value="XYLULOSE KINASE"/>
    <property type="match status" value="1"/>
</dbReference>
<dbReference type="AlphaFoldDB" id="F5YFE1"/>
<reference evidence="10" key="1">
    <citation type="submission" date="2009-12" db="EMBL/GenBank/DDBJ databases">
        <title>Complete sequence of Treponema azotonutricium strain ZAS-9.</title>
        <authorList>
            <person name="Tetu S.G."/>
            <person name="Matson E."/>
            <person name="Ren Q."/>
            <person name="Seshadri R."/>
            <person name="Elbourne L."/>
            <person name="Hassan K.A."/>
            <person name="Durkin A."/>
            <person name="Radune D."/>
            <person name="Mohamoud Y."/>
            <person name="Shay R."/>
            <person name="Jin S."/>
            <person name="Zhang X."/>
            <person name="Lucey K."/>
            <person name="Ballor N.R."/>
            <person name="Ottesen E."/>
            <person name="Rosenthal R."/>
            <person name="Allen A."/>
            <person name="Leadbetter J.R."/>
            <person name="Paulsen I.T."/>
        </authorList>
    </citation>
    <scope>NUCLEOTIDE SEQUENCE [LARGE SCALE GENOMIC DNA]</scope>
    <source>
        <strain evidence="10">ATCC BAA-888 / DSM 13862 / ZAS-9</strain>
    </source>
</reference>
<evidence type="ECO:0000256" key="1">
    <source>
        <dbReference type="ARBA" id="ARBA00009156"/>
    </source>
</evidence>
<keyword evidence="4 9" id="KW-0418">Kinase</keyword>
<organism evidence="9 10">
    <name type="scientific">Leadbettera azotonutricia (strain ATCC BAA-888 / DSM 13862 / ZAS-9)</name>
    <name type="common">Treponema azotonutricium</name>
    <dbReference type="NCBI Taxonomy" id="545695"/>
    <lineage>
        <taxon>Bacteria</taxon>
        <taxon>Pseudomonadati</taxon>
        <taxon>Spirochaetota</taxon>
        <taxon>Spirochaetia</taxon>
        <taxon>Spirochaetales</taxon>
        <taxon>Breznakiellaceae</taxon>
        <taxon>Leadbettera</taxon>
    </lineage>
</organism>
<dbReference type="InterPro" id="IPR050406">
    <property type="entry name" value="FGGY_Carb_Kinase"/>
</dbReference>
<proteinExistence type="inferred from homology"/>
<dbReference type="GO" id="GO:0019301">
    <property type="term" value="P:rhamnose catabolic process"/>
    <property type="evidence" value="ECO:0007669"/>
    <property type="project" value="InterPro"/>
</dbReference>
<dbReference type="EMBL" id="CP001841">
    <property type="protein sequence ID" value="AEF80981.1"/>
    <property type="molecule type" value="Genomic_DNA"/>
</dbReference>
<dbReference type="Proteomes" id="UP000009222">
    <property type="component" value="Chromosome"/>
</dbReference>
<keyword evidence="2 9" id="KW-0808">Transferase</keyword>
<dbReference type="Gene3D" id="3.30.420.40">
    <property type="match status" value="2"/>
</dbReference>
<dbReference type="GO" id="GO:0005524">
    <property type="term" value="F:ATP binding"/>
    <property type="evidence" value="ECO:0007669"/>
    <property type="project" value="UniProtKB-KW"/>
</dbReference>
<keyword evidence="5" id="KW-0067">ATP-binding</keyword>
<dbReference type="InterPro" id="IPR043129">
    <property type="entry name" value="ATPase_NBD"/>
</dbReference>
<dbReference type="KEGG" id="taz:TREAZ_1361"/>
<evidence type="ECO:0000259" key="7">
    <source>
        <dbReference type="Pfam" id="PF00370"/>
    </source>
</evidence>
<dbReference type="InterPro" id="IPR018485">
    <property type="entry name" value="FGGY_C"/>
</dbReference>
<evidence type="ECO:0000256" key="5">
    <source>
        <dbReference type="ARBA" id="ARBA00022840"/>
    </source>
</evidence>
<keyword evidence="6" id="KW-0684">Rhamnose metabolism</keyword>
<dbReference type="eggNOG" id="COG1070">
    <property type="taxonomic scope" value="Bacteria"/>
</dbReference>
<evidence type="ECO:0000259" key="8">
    <source>
        <dbReference type="Pfam" id="PF02782"/>
    </source>
</evidence>
<reference evidence="9 10" key="2">
    <citation type="journal article" date="2011" name="ISME J.">
        <title>RNA-seq reveals cooperative metabolic interactions between two termite-gut spirochete species in co-culture.</title>
        <authorList>
            <person name="Rosenthal A.Z."/>
            <person name="Matson E.G."/>
            <person name="Eldar A."/>
            <person name="Leadbetter J.R."/>
        </authorList>
    </citation>
    <scope>NUCLEOTIDE SEQUENCE [LARGE SCALE GENOMIC DNA]</scope>
    <source>
        <strain evidence="10">ATCC BAA-888 / DSM 13862 / ZAS-9</strain>
    </source>
</reference>